<protein>
    <recommendedName>
        <fullName evidence="4">Toxin-antitoxin system protein</fullName>
    </recommendedName>
</protein>
<evidence type="ECO:0000313" key="2">
    <source>
        <dbReference type="EMBL" id="CEJ08491.1"/>
    </source>
</evidence>
<dbReference type="EMBL" id="LR746496">
    <property type="protein sequence ID" value="CAA7601230.1"/>
    <property type="molecule type" value="Genomic_DNA"/>
</dbReference>
<evidence type="ECO:0000313" key="1">
    <source>
        <dbReference type="EMBL" id="CAA7601230.1"/>
    </source>
</evidence>
<dbReference type="KEGG" id="aacx:DEACI_1883"/>
<dbReference type="EMBL" id="CDGJ01000082">
    <property type="protein sequence ID" value="CEJ08491.1"/>
    <property type="molecule type" value="Genomic_DNA"/>
</dbReference>
<dbReference type="Proteomes" id="UP000836597">
    <property type="component" value="Chromosome"/>
</dbReference>
<dbReference type="RefSeq" id="WP_240984788.1">
    <property type="nucleotide sequence ID" value="NZ_CDGJ01000082.1"/>
</dbReference>
<gene>
    <name evidence="1" type="ORF">DEACI_1883</name>
    <name evidence="2" type="ORF">DEACI_2968</name>
</gene>
<reference evidence="2" key="1">
    <citation type="submission" date="2014-11" db="EMBL/GenBank/DDBJ databases">
        <authorList>
            <person name="Hornung B.V."/>
        </authorList>
    </citation>
    <scope>NUCLEOTIDE SEQUENCE</scope>
    <source>
        <strain evidence="2">INE</strain>
    </source>
</reference>
<keyword evidence="3" id="KW-1185">Reference proteome</keyword>
<reference evidence="1" key="2">
    <citation type="submission" date="2020-01" db="EMBL/GenBank/DDBJ databases">
        <authorList>
            <person name="Hornung B."/>
        </authorList>
    </citation>
    <scope>NUCLEOTIDE SEQUENCE</scope>
    <source>
        <strain evidence="1">PacBioINE</strain>
    </source>
</reference>
<accession>A0A8S0X503</accession>
<evidence type="ECO:0008006" key="4">
    <source>
        <dbReference type="Google" id="ProtNLM"/>
    </source>
</evidence>
<evidence type="ECO:0000313" key="3">
    <source>
        <dbReference type="Proteomes" id="UP001071230"/>
    </source>
</evidence>
<dbReference type="AlphaFoldDB" id="A0A8S0X503"/>
<sequence>MSTTIRINSSTLQVLKQIALQTGEPTQTTLDKAIEAYRRQVFLQQANNAFAELQKKPELWQEELSERQEWETTCNDDLWEDNR</sequence>
<proteinExistence type="predicted"/>
<dbReference type="Proteomes" id="UP001071230">
    <property type="component" value="Unassembled WGS sequence"/>
</dbReference>
<name>A0A8S0X503_9FIRM</name>
<organism evidence="1">
    <name type="scientific">Acididesulfobacillus acetoxydans</name>
    <dbReference type="NCBI Taxonomy" id="1561005"/>
    <lineage>
        <taxon>Bacteria</taxon>
        <taxon>Bacillati</taxon>
        <taxon>Bacillota</taxon>
        <taxon>Clostridia</taxon>
        <taxon>Eubacteriales</taxon>
        <taxon>Peptococcaceae</taxon>
        <taxon>Acididesulfobacillus</taxon>
    </lineage>
</organism>